<keyword evidence="7" id="KW-1133">Transmembrane helix</keyword>
<keyword evidence="3" id="KW-0633">Potassium transport</keyword>
<evidence type="ECO:0000313" key="14">
    <source>
        <dbReference type="WBParaSite" id="maker-unitig_34069-snap-gene-0.3-mRNA-1"/>
    </source>
</evidence>
<protein>
    <submittedName>
        <fullName evidence="14">BK_channel_a domain-containing protein</fullName>
    </submittedName>
</protein>
<dbReference type="Proteomes" id="UP000095280">
    <property type="component" value="Unplaced"/>
</dbReference>
<dbReference type="AlphaFoldDB" id="A0A1I8FGQ0"/>
<organism evidence="13 14">
    <name type="scientific">Macrostomum lignano</name>
    <dbReference type="NCBI Taxonomy" id="282301"/>
    <lineage>
        <taxon>Eukaryota</taxon>
        <taxon>Metazoa</taxon>
        <taxon>Spiralia</taxon>
        <taxon>Lophotrochozoa</taxon>
        <taxon>Platyhelminthes</taxon>
        <taxon>Rhabditophora</taxon>
        <taxon>Macrostomorpha</taxon>
        <taxon>Macrostomida</taxon>
        <taxon>Macrostomidae</taxon>
        <taxon>Macrostomum</taxon>
    </lineage>
</organism>
<evidence type="ECO:0000256" key="7">
    <source>
        <dbReference type="ARBA" id="ARBA00022989"/>
    </source>
</evidence>
<keyword evidence="5" id="KW-0631">Potassium channel</keyword>
<evidence type="ECO:0000313" key="13">
    <source>
        <dbReference type="Proteomes" id="UP000095280"/>
    </source>
</evidence>
<keyword evidence="4" id="KW-0812">Transmembrane</keyword>
<name>A0A1I8FGQ0_9PLAT</name>
<dbReference type="Pfam" id="PF03493">
    <property type="entry name" value="BK_channel_a"/>
    <property type="match status" value="1"/>
</dbReference>
<dbReference type="InterPro" id="IPR003929">
    <property type="entry name" value="K_chnl_BK_asu"/>
</dbReference>
<keyword evidence="13" id="KW-1185">Reference proteome</keyword>
<evidence type="ECO:0000256" key="2">
    <source>
        <dbReference type="ARBA" id="ARBA00022448"/>
    </source>
</evidence>
<keyword evidence="2" id="KW-0813">Transport</keyword>
<keyword evidence="6" id="KW-0630">Potassium</keyword>
<evidence type="ECO:0000256" key="3">
    <source>
        <dbReference type="ARBA" id="ARBA00022538"/>
    </source>
</evidence>
<keyword evidence="10" id="KW-0407">Ion channel</keyword>
<dbReference type="InterPro" id="IPR047871">
    <property type="entry name" value="K_chnl_Slo-like"/>
</dbReference>
<dbReference type="WBParaSite" id="maker-unitig_34069-snap-gene-0.3-mRNA-1">
    <property type="protein sequence ID" value="maker-unitig_34069-snap-gene-0.3-mRNA-1"/>
    <property type="gene ID" value="maker-unitig_34069-snap-gene-0.3"/>
</dbReference>
<keyword evidence="8" id="KW-0406">Ion transport</keyword>
<evidence type="ECO:0000256" key="6">
    <source>
        <dbReference type="ARBA" id="ARBA00022958"/>
    </source>
</evidence>
<feature type="domain" description="Calcium-activated potassium channel BK alpha subunit" evidence="11">
    <location>
        <begin position="67"/>
        <end position="117"/>
    </location>
</feature>
<dbReference type="GO" id="GO:0060072">
    <property type="term" value="F:large conductance calcium-activated potassium channel activity"/>
    <property type="evidence" value="ECO:0007669"/>
    <property type="project" value="TreeGrafter"/>
</dbReference>
<evidence type="ECO:0000256" key="9">
    <source>
        <dbReference type="ARBA" id="ARBA00023136"/>
    </source>
</evidence>
<evidence type="ECO:0000259" key="11">
    <source>
        <dbReference type="Pfam" id="PF03493"/>
    </source>
</evidence>
<evidence type="ECO:0000256" key="10">
    <source>
        <dbReference type="ARBA" id="ARBA00023303"/>
    </source>
</evidence>
<evidence type="ECO:0000256" key="5">
    <source>
        <dbReference type="ARBA" id="ARBA00022826"/>
    </source>
</evidence>
<evidence type="ECO:0000259" key="12">
    <source>
        <dbReference type="Pfam" id="PF22614"/>
    </source>
</evidence>
<keyword evidence="9" id="KW-0472">Membrane</keyword>
<comment type="subcellular location">
    <subcellularLocation>
        <location evidence="1">Membrane</location>
        <topology evidence="1">Multi-pass membrane protein</topology>
    </subcellularLocation>
</comment>
<evidence type="ECO:0000256" key="8">
    <source>
        <dbReference type="ARBA" id="ARBA00023065"/>
    </source>
</evidence>
<proteinExistence type="predicted"/>
<dbReference type="Pfam" id="PF22614">
    <property type="entry name" value="Slo-like_RCK"/>
    <property type="match status" value="1"/>
</dbReference>
<reference evidence="14" key="1">
    <citation type="submission" date="2016-11" db="UniProtKB">
        <authorList>
            <consortium name="WormBaseParasite"/>
        </authorList>
    </citation>
    <scope>IDENTIFICATION</scope>
</reference>
<accession>A0A1I8FGQ0</accession>
<sequence>MRVISIKNASPTTRCIIQLLQYHNKGYFAEHTELGLAIRASWRRAAWRLAFLYSDGEPVLYQSHVQISSRQHWEKDYQIGSAMEIYSEYFSDSFVGMPFQDAVEVSFNKLGILLFAMEDKSDDGDRFSVNQTQRQGHRHLSRLPRIFIADSQEGCDEPTCTVGSVTATLPSEADQGVQLYTRLRIRQVLPESIPGTAAGRRTNFARQQCQRSSARDSSSCLTRRARHTEGGRVRLRGQFWRICRTRKESVEYFDLTGMFHWCPDKNFEDVMLTPNSVARLDLRQHYVVIVFADSDSPLIGLRSFVMPLRASNFRLNELRPIVFIGNLDFLQREWGSLKNFPKIYMFPGSPMKRVILRERQDQPVRHVRHTERQVEAWKDQVVIPT</sequence>
<evidence type="ECO:0000256" key="1">
    <source>
        <dbReference type="ARBA" id="ARBA00004141"/>
    </source>
</evidence>
<dbReference type="GO" id="GO:0045211">
    <property type="term" value="C:postsynaptic membrane"/>
    <property type="evidence" value="ECO:0007669"/>
    <property type="project" value="TreeGrafter"/>
</dbReference>
<evidence type="ECO:0000256" key="4">
    <source>
        <dbReference type="ARBA" id="ARBA00022692"/>
    </source>
</evidence>
<dbReference type="InterPro" id="IPR003148">
    <property type="entry name" value="RCK_N"/>
</dbReference>
<feature type="domain" description="RCK N-terminal" evidence="12">
    <location>
        <begin position="282"/>
        <end position="357"/>
    </location>
</feature>
<dbReference type="PANTHER" id="PTHR10027:SF33">
    <property type="entry name" value="CALCIUM-ACTIVATED POTASSIUM CHANNEL SUBUNIT ALPHA-1-RELATED"/>
    <property type="match status" value="1"/>
</dbReference>
<dbReference type="PANTHER" id="PTHR10027">
    <property type="entry name" value="CALCIUM-ACTIVATED POTASSIUM CHANNEL ALPHA CHAIN"/>
    <property type="match status" value="1"/>
</dbReference>